<dbReference type="RefSeq" id="WP_088990230.1">
    <property type="nucleotide sequence ID" value="NZ_LT607409.1"/>
</dbReference>
<reference evidence="3" key="1">
    <citation type="submission" date="2016-06" db="EMBL/GenBank/DDBJ databases">
        <authorList>
            <person name="Varghese N."/>
            <person name="Submissions Spin"/>
        </authorList>
    </citation>
    <scope>NUCLEOTIDE SEQUENCE [LARGE SCALE GENOMIC DNA]</scope>
    <source>
        <strain evidence="3">DSM 45160</strain>
    </source>
</reference>
<dbReference type="Proteomes" id="UP000198224">
    <property type="component" value="Chromosome I"/>
</dbReference>
<accession>A0A1C4YRU3</accession>
<protein>
    <submittedName>
        <fullName evidence="2">Uncharacterized protein</fullName>
    </submittedName>
</protein>
<gene>
    <name evidence="2" type="ORF">GA0070612_5150</name>
</gene>
<evidence type="ECO:0000256" key="1">
    <source>
        <dbReference type="SAM" id="MobiDB-lite"/>
    </source>
</evidence>
<feature type="region of interest" description="Disordered" evidence="1">
    <location>
        <begin position="45"/>
        <end position="68"/>
    </location>
</feature>
<sequence length="197" mass="20564">MSDEGNSPPQVGAWMRVPPGVADVMPAGSPLRPIATVAAHGPSVGFRQDDVRAGAGSAPSQLVGGPGQRDVTEWEADRLEAAADNIERHASYLRRLAVDMEEIKDLLGGEAALASPGGALGGFPKGLSLAAAHHALHRTTSESLTKLSDDMYRAADALREVKRKYDTAEDANKMSAQEMQRTLKASGLGLGPSAEGV</sequence>
<organism evidence="2 3">
    <name type="scientific">Micromonospora chokoriensis</name>
    <dbReference type="NCBI Taxonomy" id="356851"/>
    <lineage>
        <taxon>Bacteria</taxon>
        <taxon>Bacillati</taxon>
        <taxon>Actinomycetota</taxon>
        <taxon>Actinomycetes</taxon>
        <taxon>Micromonosporales</taxon>
        <taxon>Micromonosporaceae</taxon>
        <taxon>Micromonospora</taxon>
    </lineage>
</organism>
<dbReference type="AlphaFoldDB" id="A0A1C4YRU3"/>
<keyword evidence="3" id="KW-1185">Reference proteome</keyword>
<proteinExistence type="predicted"/>
<dbReference type="EMBL" id="LT607409">
    <property type="protein sequence ID" value="SCF23465.1"/>
    <property type="molecule type" value="Genomic_DNA"/>
</dbReference>
<evidence type="ECO:0000313" key="2">
    <source>
        <dbReference type="EMBL" id="SCF23465.1"/>
    </source>
</evidence>
<name>A0A1C4YRU3_9ACTN</name>
<evidence type="ECO:0000313" key="3">
    <source>
        <dbReference type="Proteomes" id="UP000198224"/>
    </source>
</evidence>